<feature type="non-terminal residue" evidence="2">
    <location>
        <position position="122"/>
    </location>
</feature>
<keyword evidence="3" id="KW-1185">Reference proteome</keyword>
<accession>A0A0D2M8S4</accession>
<evidence type="ECO:0000256" key="1">
    <source>
        <dbReference type="SAM" id="MobiDB-lite"/>
    </source>
</evidence>
<feature type="region of interest" description="Disordered" evidence="1">
    <location>
        <begin position="103"/>
        <end position="122"/>
    </location>
</feature>
<evidence type="ECO:0000313" key="2">
    <source>
        <dbReference type="EMBL" id="KIY91865.1"/>
    </source>
</evidence>
<dbReference type="AlphaFoldDB" id="A0A0D2M8S4"/>
<sequence>MSEPSTRSAEIVDVRLDGDEGYGTAECSTPSCSAVAAAAPVVASAPPAATDAGDGPGPSSFHLLGQTVHVAGLGKARVLSGPIDAAGREFQGHCLVEVLGDDGRPTGRTRHVYPRQMRQLRK</sequence>
<dbReference type="RefSeq" id="XP_013890885.1">
    <property type="nucleotide sequence ID" value="XM_014035431.1"/>
</dbReference>
<feature type="compositionally biased region" description="Basic residues" evidence="1">
    <location>
        <begin position="107"/>
        <end position="122"/>
    </location>
</feature>
<dbReference type="GeneID" id="25733824"/>
<protein>
    <submittedName>
        <fullName evidence="2">Uncharacterized protein</fullName>
    </submittedName>
</protein>
<evidence type="ECO:0000313" key="3">
    <source>
        <dbReference type="Proteomes" id="UP000054498"/>
    </source>
</evidence>
<proteinExistence type="predicted"/>
<name>A0A0D2M8S4_9CHLO</name>
<organism evidence="2 3">
    <name type="scientific">Monoraphidium neglectum</name>
    <dbReference type="NCBI Taxonomy" id="145388"/>
    <lineage>
        <taxon>Eukaryota</taxon>
        <taxon>Viridiplantae</taxon>
        <taxon>Chlorophyta</taxon>
        <taxon>core chlorophytes</taxon>
        <taxon>Chlorophyceae</taxon>
        <taxon>CS clade</taxon>
        <taxon>Sphaeropleales</taxon>
        <taxon>Selenastraceae</taxon>
        <taxon>Monoraphidium</taxon>
    </lineage>
</organism>
<dbReference type="KEGG" id="mng:MNEG_16098"/>
<gene>
    <name evidence="2" type="ORF">MNEG_16098</name>
</gene>
<reference evidence="2 3" key="1">
    <citation type="journal article" date="2013" name="BMC Genomics">
        <title>Reconstruction of the lipid metabolism for the microalga Monoraphidium neglectum from its genome sequence reveals characteristics suitable for biofuel production.</title>
        <authorList>
            <person name="Bogen C."/>
            <person name="Al-Dilaimi A."/>
            <person name="Albersmeier A."/>
            <person name="Wichmann J."/>
            <person name="Grundmann M."/>
            <person name="Rupp O."/>
            <person name="Lauersen K.J."/>
            <person name="Blifernez-Klassen O."/>
            <person name="Kalinowski J."/>
            <person name="Goesmann A."/>
            <person name="Mussgnug J.H."/>
            <person name="Kruse O."/>
        </authorList>
    </citation>
    <scope>NUCLEOTIDE SEQUENCE [LARGE SCALE GENOMIC DNA]</scope>
    <source>
        <strain evidence="2 3">SAG 48.87</strain>
    </source>
</reference>
<dbReference type="Proteomes" id="UP000054498">
    <property type="component" value="Unassembled WGS sequence"/>
</dbReference>
<dbReference type="EMBL" id="KK106194">
    <property type="protein sequence ID" value="KIY91865.1"/>
    <property type="molecule type" value="Genomic_DNA"/>
</dbReference>